<organism evidence="2">
    <name type="scientific">Sesamum angustifolium</name>
    <dbReference type="NCBI Taxonomy" id="2727405"/>
    <lineage>
        <taxon>Eukaryota</taxon>
        <taxon>Viridiplantae</taxon>
        <taxon>Streptophyta</taxon>
        <taxon>Embryophyta</taxon>
        <taxon>Tracheophyta</taxon>
        <taxon>Spermatophyta</taxon>
        <taxon>Magnoliopsida</taxon>
        <taxon>eudicotyledons</taxon>
        <taxon>Gunneridae</taxon>
        <taxon>Pentapetalae</taxon>
        <taxon>asterids</taxon>
        <taxon>lamiids</taxon>
        <taxon>Lamiales</taxon>
        <taxon>Pedaliaceae</taxon>
        <taxon>Sesamum</taxon>
    </lineage>
</organism>
<accession>A0AAW2LTG9</accession>
<proteinExistence type="predicted"/>
<name>A0AAW2LTG9_9LAMI</name>
<evidence type="ECO:0000313" key="2">
    <source>
        <dbReference type="EMBL" id="KAL0322445.1"/>
    </source>
</evidence>
<dbReference type="AlphaFoldDB" id="A0AAW2LTG9"/>
<sequence>MNLIARDTLSEGVLESKEEDAPLATDGGHPAAPHPKDQAEEEKEDPACGEEK</sequence>
<protein>
    <submittedName>
        <fullName evidence="2">Uncharacterized protein</fullName>
    </submittedName>
</protein>
<dbReference type="EMBL" id="JACGWK010000012">
    <property type="protein sequence ID" value="KAL0322445.1"/>
    <property type="molecule type" value="Genomic_DNA"/>
</dbReference>
<gene>
    <name evidence="2" type="ORF">Sangu_1863800</name>
</gene>
<evidence type="ECO:0000256" key="1">
    <source>
        <dbReference type="SAM" id="MobiDB-lite"/>
    </source>
</evidence>
<reference evidence="2" key="1">
    <citation type="submission" date="2020-06" db="EMBL/GenBank/DDBJ databases">
        <authorList>
            <person name="Li T."/>
            <person name="Hu X."/>
            <person name="Zhang T."/>
            <person name="Song X."/>
            <person name="Zhang H."/>
            <person name="Dai N."/>
            <person name="Sheng W."/>
            <person name="Hou X."/>
            <person name="Wei L."/>
        </authorList>
    </citation>
    <scope>NUCLEOTIDE SEQUENCE</scope>
    <source>
        <strain evidence="2">G01</strain>
        <tissue evidence="2">Leaf</tissue>
    </source>
</reference>
<feature type="region of interest" description="Disordered" evidence="1">
    <location>
        <begin position="1"/>
        <end position="52"/>
    </location>
</feature>
<comment type="caution">
    <text evidence="2">The sequence shown here is derived from an EMBL/GenBank/DDBJ whole genome shotgun (WGS) entry which is preliminary data.</text>
</comment>
<reference evidence="2" key="2">
    <citation type="journal article" date="2024" name="Plant">
        <title>Genomic evolution and insights into agronomic trait innovations of Sesamum species.</title>
        <authorList>
            <person name="Miao H."/>
            <person name="Wang L."/>
            <person name="Qu L."/>
            <person name="Liu H."/>
            <person name="Sun Y."/>
            <person name="Le M."/>
            <person name="Wang Q."/>
            <person name="Wei S."/>
            <person name="Zheng Y."/>
            <person name="Lin W."/>
            <person name="Duan Y."/>
            <person name="Cao H."/>
            <person name="Xiong S."/>
            <person name="Wang X."/>
            <person name="Wei L."/>
            <person name="Li C."/>
            <person name="Ma Q."/>
            <person name="Ju M."/>
            <person name="Zhao R."/>
            <person name="Li G."/>
            <person name="Mu C."/>
            <person name="Tian Q."/>
            <person name="Mei H."/>
            <person name="Zhang T."/>
            <person name="Gao T."/>
            <person name="Zhang H."/>
        </authorList>
    </citation>
    <scope>NUCLEOTIDE SEQUENCE</scope>
    <source>
        <strain evidence="2">G01</strain>
    </source>
</reference>